<dbReference type="Gene3D" id="3.40.50.360">
    <property type="match status" value="1"/>
</dbReference>
<gene>
    <name evidence="2" type="ORF">ENO36_03340</name>
</gene>
<dbReference type="InterPro" id="IPR045761">
    <property type="entry name" value="ODP_dom"/>
</dbReference>
<dbReference type="Pfam" id="PF19583">
    <property type="entry name" value="ODP"/>
    <property type="match status" value="1"/>
</dbReference>
<dbReference type="CDD" id="cd07709">
    <property type="entry name" value="flavodiiron_proteins_MBL-fold"/>
    <property type="match status" value="1"/>
</dbReference>
<sequence>MSRVEWTVSRLPKDITMIRIYDKETQYFEALWEIPEGIEYNSYLMFTEEGGILIDTGPKDSSAFMEALRSIASPSDIKAIVVNHMEPDHSGALRELLDSNKEIKVVSHPLSFKLMESFYSISPRFKLEVKDGAEMQLAGESVKFFQLPWLHWPETIVTYSKSRSALFTGDIFGAYSLPKDPLIGSMQLDPDYLWSMKKYFVNVIGAYRSNVLNAVKKLRDSKLSPEIVLPAHGSAFSGNRILEELLSLYESWATCSERGKNVIAFTSMYGFSEEVSRELIHIFEEMGLEYRIFSFTSKGREAFSDTIAAMQDAPLIVLISSTYENSTHPLMNYLVSLMEKKLCKDKNILVIGTYGWGGGVAASSLVETLTKAGFRVLGSISVRSTITSNDKLLIREALEKQLHQKAA</sequence>
<name>A0A7C2YZQ6_9CREN</name>
<dbReference type="PROSITE" id="PS50902">
    <property type="entry name" value="FLAVODOXIN_LIKE"/>
    <property type="match status" value="1"/>
</dbReference>
<dbReference type="InterPro" id="IPR001279">
    <property type="entry name" value="Metallo-B-lactamas"/>
</dbReference>
<dbReference type="EMBL" id="DSFE01000074">
    <property type="protein sequence ID" value="HEU97873.1"/>
    <property type="molecule type" value="Genomic_DNA"/>
</dbReference>
<dbReference type="PANTHER" id="PTHR43717:SF1">
    <property type="entry name" value="ANAEROBIC NITRIC OXIDE REDUCTASE FLAVORUBREDOXIN"/>
    <property type="match status" value="1"/>
</dbReference>
<dbReference type="SUPFAM" id="SSF52218">
    <property type="entry name" value="Flavoproteins"/>
    <property type="match status" value="1"/>
</dbReference>
<dbReference type="InterPro" id="IPR029039">
    <property type="entry name" value="Flavoprotein-like_sf"/>
</dbReference>
<dbReference type="InterPro" id="IPR008254">
    <property type="entry name" value="Flavodoxin/NO_synth"/>
</dbReference>
<dbReference type="SMART" id="SM00849">
    <property type="entry name" value="Lactamase_B"/>
    <property type="match status" value="1"/>
</dbReference>
<reference evidence="2" key="1">
    <citation type="journal article" date="2020" name="mSystems">
        <title>Genome- and Community-Level Interaction Insights into Carbon Utilization and Element Cycling Functions of Hydrothermarchaeota in Hydrothermal Sediment.</title>
        <authorList>
            <person name="Zhou Z."/>
            <person name="Liu Y."/>
            <person name="Xu W."/>
            <person name="Pan J."/>
            <person name="Luo Z.H."/>
            <person name="Li M."/>
        </authorList>
    </citation>
    <scope>NUCLEOTIDE SEQUENCE [LARGE SCALE GENOMIC DNA]</scope>
    <source>
        <strain evidence="2">SpSt-1259</strain>
    </source>
</reference>
<protein>
    <submittedName>
        <fullName evidence="2">FprA family A-type flavoprotein</fullName>
    </submittedName>
</protein>
<comment type="caution">
    <text evidence="2">The sequence shown here is derived from an EMBL/GenBank/DDBJ whole genome shotgun (WGS) entry which is preliminary data.</text>
</comment>
<dbReference type="Gene3D" id="3.60.15.10">
    <property type="entry name" value="Ribonuclease Z/Hydroxyacylglutathione hydrolase-like"/>
    <property type="match status" value="1"/>
</dbReference>
<dbReference type="InterPro" id="IPR036866">
    <property type="entry name" value="RibonucZ/Hydroxyglut_hydro"/>
</dbReference>
<feature type="domain" description="Flavodoxin-like" evidence="1">
    <location>
        <begin position="261"/>
        <end position="402"/>
    </location>
</feature>
<accession>A0A7C2YZQ6</accession>
<evidence type="ECO:0000259" key="1">
    <source>
        <dbReference type="PROSITE" id="PS50902"/>
    </source>
</evidence>
<dbReference type="GO" id="GO:0010181">
    <property type="term" value="F:FMN binding"/>
    <property type="evidence" value="ECO:0007669"/>
    <property type="project" value="InterPro"/>
</dbReference>
<dbReference type="SUPFAM" id="SSF56281">
    <property type="entry name" value="Metallo-hydrolase/oxidoreductase"/>
    <property type="match status" value="1"/>
</dbReference>
<evidence type="ECO:0000313" key="2">
    <source>
        <dbReference type="EMBL" id="HEU97873.1"/>
    </source>
</evidence>
<proteinExistence type="predicted"/>
<dbReference type="AlphaFoldDB" id="A0A7C2YZQ6"/>
<organism evidence="2">
    <name type="scientific">Fervidicoccus fontis</name>
    <dbReference type="NCBI Taxonomy" id="683846"/>
    <lineage>
        <taxon>Archaea</taxon>
        <taxon>Thermoproteota</taxon>
        <taxon>Thermoprotei</taxon>
        <taxon>Fervidicoccales</taxon>
        <taxon>Fervidicoccaceae</taxon>
        <taxon>Fervidicoccus</taxon>
    </lineage>
</organism>
<dbReference type="Proteomes" id="UP000885664">
    <property type="component" value="Unassembled WGS sequence"/>
</dbReference>
<dbReference type="PANTHER" id="PTHR43717">
    <property type="entry name" value="ANAEROBIC NITRIC OXIDE REDUCTASE FLAVORUBREDOXIN"/>
    <property type="match status" value="1"/>
</dbReference>